<evidence type="ECO:0000313" key="5">
    <source>
        <dbReference type="EnsemblMetazoa" id="BGLB033294-PA"/>
    </source>
</evidence>
<dbReference type="KEGG" id="bgt:106067517"/>
<evidence type="ECO:0000256" key="1">
    <source>
        <dbReference type="ARBA" id="ARBA00004496"/>
    </source>
</evidence>
<dbReference type="InterPro" id="IPR036034">
    <property type="entry name" value="PDZ_sf"/>
</dbReference>
<dbReference type="InterPro" id="IPR001478">
    <property type="entry name" value="PDZ"/>
</dbReference>
<dbReference type="SUPFAM" id="SSF50156">
    <property type="entry name" value="PDZ domain-like"/>
    <property type="match status" value="1"/>
</dbReference>
<dbReference type="Gene3D" id="2.30.42.10">
    <property type="match status" value="1"/>
</dbReference>
<evidence type="ECO:0000256" key="3">
    <source>
        <dbReference type="ARBA" id="ARBA00022737"/>
    </source>
</evidence>
<dbReference type="VEuPathDB" id="VectorBase:BGLB033294"/>
<gene>
    <name evidence="5" type="primary">106067517</name>
</gene>
<evidence type="ECO:0000259" key="4">
    <source>
        <dbReference type="PROSITE" id="PS50106"/>
    </source>
</evidence>
<dbReference type="GO" id="GO:0005737">
    <property type="term" value="C:cytoplasm"/>
    <property type="evidence" value="ECO:0007669"/>
    <property type="project" value="UniProtKB-SubCell"/>
</dbReference>
<dbReference type="PANTHER" id="PTHR46227:SF2">
    <property type="entry name" value="FI03335P"/>
    <property type="match status" value="1"/>
</dbReference>
<keyword evidence="3" id="KW-0677">Repeat</keyword>
<dbReference type="EnsemblMetazoa" id="BGLB033294-RA">
    <property type="protein sequence ID" value="BGLB033294-PA"/>
    <property type="gene ID" value="BGLB033294"/>
</dbReference>
<accession>A0A2C9LP33</accession>
<dbReference type="Proteomes" id="UP000076420">
    <property type="component" value="Unassembled WGS sequence"/>
</dbReference>
<dbReference type="PROSITE" id="PS50106">
    <property type="entry name" value="PDZ"/>
    <property type="match status" value="1"/>
</dbReference>
<dbReference type="OrthoDB" id="75502at2759"/>
<protein>
    <recommendedName>
        <fullName evidence="4">PDZ domain-containing protein</fullName>
    </recommendedName>
</protein>
<organism evidence="5 6">
    <name type="scientific">Biomphalaria glabrata</name>
    <name type="common">Bloodfluke planorb</name>
    <name type="synonym">Freshwater snail</name>
    <dbReference type="NCBI Taxonomy" id="6526"/>
    <lineage>
        <taxon>Eukaryota</taxon>
        <taxon>Metazoa</taxon>
        <taxon>Spiralia</taxon>
        <taxon>Lophotrochozoa</taxon>
        <taxon>Mollusca</taxon>
        <taxon>Gastropoda</taxon>
        <taxon>Heterobranchia</taxon>
        <taxon>Euthyneura</taxon>
        <taxon>Panpulmonata</taxon>
        <taxon>Hygrophila</taxon>
        <taxon>Lymnaeoidea</taxon>
        <taxon>Planorbidae</taxon>
        <taxon>Biomphalaria</taxon>
    </lineage>
</organism>
<dbReference type="Pfam" id="PF00595">
    <property type="entry name" value="PDZ"/>
    <property type="match status" value="1"/>
</dbReference>
<comment type="subcellular location">
    <subcellularLocation>
        <location evidence="1">Cytoplasm</location>
    </subcellularLocation>
</comment>
<dbReference type="InterPro" id="IPR043545">
    <property type="entry name" value="GRIP1/2"/>
</dbReference>
<sequence length="149" mass="16258">MHLLELPDDIVKLKLRRDDPDEGNEGFIIYTVELQRFGGPLGITISGTEDPLDPIIISELTPHGLADRTGAIHVGDHLLAVSGDSTKNKPLSEAIRMLQSAGDIVTLKIARPDPAIEGSHLQVHPVSFFLLCLNVKWKLLIGTTNNIII</sequence>
<evidence type="ECO:0000313" key="6">
    <source>
        <dbReference type="Proteomes" id="UP000076420"/>
    </source>
</evidence>
<evidence type="ECO:0000256" key="2">
    <source>
        <dbReference type="ARBA" id="ARBA00022490"/>
    </source>
</evidence>
<keyword evidence="2" id="KW-0963">Cytoplasm</keyword>
<dbReference type="SMART" id="SM00228">
    <property type="entry name" value="PDZ"/>
    <property type="match status" value="1"/>
</dbReference>
<dbReference type="CDD" id="cd06683">
    <property type="entry name" value="PDZ6_GRIP1-2-like"/>
    <property type="match status" value="1"/>
</dbReference>
<dbReference type="PANTHER" id="PTHR46227">
    <property type="entry name" value="GLUTAMATE RECEPTOR-INTERACTING PROTEIN GRIP"/>
    <property type="match status" value="1"/>
</dbReference>
<proteinExistence type="predicted"/>
<dbReference type="VEuPathDB" id="VectorBase:BGLAX_042528"/>
<dbReference type="AlphaFoldDB" id="A0A2C9LP33"/>
<dbReference type="STRING" id="6526.A0A2C9LP33"/>
<name>A0A2C9LP33_BIOGL</name>
<dbReference type="GO" id="GO:0098887">
    <property type="term" value="P:neurotransmitter receptor transport, endosome to postsynaptic membrane"/>
    <property type="evidence" value="ECO:0007669"/>
    <property type="project" value="TreeGrafter"/>
</dbReference>
<reference evidence="5" key="1">
    <citation type="submission" date="2020-05" db="UniProtKB">
        <authorList>
            <consortium name="EnsemblMetazoa"/>
        </authorList>
    </citation>
    <scope>IDENTIFICATION</scope>
    <source>
        <strain evidence="5">BB02</strain>
    </source>
</reference>
<feature type="domain" description="PDZ" evidence="4">
    <location>
        <begin position="31"/>
        <end position="113"/>
    </location>
</feature>